<protein>
    <submittedName>
        <fullName evidence="1">Uncharacterized protein</fullName>
    </submittedName>
</protein>
<gene>
    <name evidence="1" type="ORF">CYMTET_14374</name>
</gene>
<comment type="caution">
    <text evidence="1">The sequence shown here is derived from an EMBL/GenBank/DDBJ whole genome shotgun (WGS) entry which is preliminary data.</text>
</comment>
<reference evidence="1 2" key="1">
    <citation type="journal article" date="2015" name="Genome Biol. Evol.">
        <title>Comparative Genomics of a Bacterivorous Green Alga Reveals Evolutionary Causalities and Consequences of Phago-Mixotrophic Mode of Nutrition.</title>
        <authorList>
            <person name="Burns J.A."/>
            <person name="Paasch A."/>
            <person name="Narechania A."/>
            <person name="Kim E."/>
        </authorList>
    </citation>
    <scope>NUCLEOTIDE SEQUENCE [LARGE SCALE GENOMIC DNA]</scope>
    <source>
        <strain evidence="1 2">PLY_AMNH</strain>
    </source>
</reference>
<proteinExistence type="predicted"/>
<name>A0AAE0GGQ8_9CHLO</name>
<organism evidence="1 2">
    <name type="scientific">Cymbomonas tetramitiformis</name>
    <dbReference type="NCBI Taxonomy" id="36881"/>
    <lineage>
        <taxon>Eukaryota</taxon>
        <taxon>Viridiplantae</taxon>
        <taxon>Chlorophyta</taxon>
        <taxon>Pyramimonadophyceae</taxon>
        <taxon>Pyramimonadales</taxon>
        <taxon>Pyramimonadaceae</taxon>
        <taxon>Cymbomonas</taxon>
    </lineage>
</organism>
<dbReference type="AlphaFoldDB" id="A0AAE0GGQ8"/>
<keyword evidence="2" id="KW-1185">Reference proteome</keyword>
<evidence type="ECO:0000313" key="1">
    <source>
        <dbReference type="EMBL" id="KAK3277628.1"/>
    </source>
</evidence>
<dbReference type="Proteomes" id="UP001190700">
    <property type="component" value="Unassembled WGS sequence"/>
</dbReference>
<dbReference type="EMBL" id="LGRX02006006">
    <property type="protein sequence ID" value="KAK3277628.1"/>
    <property type="molecule type" value="Genomic_DNA"/>
</dbReference>
<accession>A0AAE0GGQ8</accession>
<evidence type="ECO:0000313" key="2">
    <source>
        <dbReference type="Proteomes" id="UP001190700"/>
    </source>
</evidence>
<sequence>MEWTKSCAMCQQTCPHDNYPVGHLNPLQLQVRLWQVVSDDLVTGLRRLGMVRLMRMLLARVPITNNPGEAAPGPTITYCSVRRPALRAMHFCKQLSGCEVVTVDVQPK</sequence>